<dbReference type="Proteomes" id="UP000276178">
    <property type="component" value="Unassembled WGS sequence"/>
</dbReference>
<dbReference type="EMBL" id="BJOD01000119">
    <property type="protein sequence ID" value="GED28808.1"/>
    <property type="molecule type" value="Genomic_DNA"/>
</dbReference>
<reference evidence="1 4" key="2">
    <citation type="submission" date="2019-06" db="EMBL/GenBank/DDBJ databases">
        <title>Whole genome shotgun sequence of Brevibacillus agri NBRC 15538.</title>
        <authorList>
            <person name="Hosoyama A."/>
            <person name="Uohara A."/>
            <person name="Ohji S."/>
            <person name="Ichikawa N."/>
        </authorList>
    </citation>
    <scope>NUCLEOTIDE SEQUENCE [LARGE SCALE GENOMIC DNA]</scope>
    <source>
        <strain evidence="1 4">NBRC 15538</strain>
    </source>
</reference>
<name>A0A3M8A3B4_9BACL</name>
<organism evidence="2 3">
    <name type="scientific">Brevibacillus agri</name>
    <dbReference type="NCBI Taxonomy" id="51101"/>
    <lineage>
        <taxon>Bacteria</taxon>
        <taxon>Bacillati</taxon>
        <taxon>Bacillota</taxon>
        <taxon>Bacilli</taxon>
        <taxon>Bacillales</taxon>
        <taxon>Paenibacillaceae</taxon>
        <taxon>Brevibacillus</taxon>
    </lineage>
</organism>
<evidence type="ECO:0008006" key="5">
    <source>
        <dbReference type="Google" id="ProtNLM"/>
    </source>
</evidence>
<reference evidence="2 3" key="1">
    <citation type="submission" date="2018-10" db="EMBL/GenBank/DDBJ databases">
        <title>Phylogenomics of Brevibacillus.</title>
        <authorList>
            <person name="Dunlap C."/>
        </authorList>
    </citation>
    <scope>NUCLEOTIDE SEQUENCE [LARGE SCALE GENOMIC DNA]</scope>
    <source>
        <strain evidence="2 3">NRRL NRS 1219</strain>
    </source>
</reference>
<dbReference type="AlphaFoldDB" id="A0A3M8A3B4"/>
<evidence type="ECO:0000313" key="2">
    <source>
        <dbReference type="EMBL" id="RNB45650.1"/>
    </source>
</evidence>
<dbReference type="OrthoDB" id="9808061at2"/>
<dbReference type="Proteomes" id="UP000317180">
    <property type="component" value="Unassembled WGS sequence"/>
</dbReference>
<accession>A0A3M8A3B4</accession>
<dbReference type="RefSeq" id="WP_005837493.1">
    <property type="nucleotide sequence ID" value="NZ_CP026363.1"/>
</dbReference>
<dbReference type="GeneID" id="82813666"/>
<keyword evidence="4" id="KW-1185">Reference proteome</keyword>
<protein>
    <recommendedName>
        <fullName evidence="5">Transposase</fullName>
    </recommendedName>
</protein>
<comment type="caution">
    <text evidence="2">The sequence shown here is derived from an EMBL/GenBank/DDBJ whole genome shotgun (WGS) entry which is preliminary data.</text>
</comment>
<dbReference type="EMBL" id="RHHN01000131">
    <property type="protein sequence ID" value="RNB45650.1"/>
    <property type="molecule type" value="Genomic_DNA"/>
</dbReference>
<gene>
    <name evidence="1" type="ORF">BAG01nite_49100</name>
    <name evidence="2" type="ORF">EB820_25615</name>
</gene>
<dbReference type="NCBIfam" id="NF047593">
    <property type="entry name" value="IS66_ISAeme5_TnpA"/>
    <property type="match status" value="1"/>
</dbReference>
<evidence type="ECO:0000313" key="1">
    <source>
        <dbReference type="EMBL" id="GED28808.1"/>
    </source>
</evidence>
<evidence type="ECO:0000313" key="3">
    <source>
        <dbReference type="Proteomes" id="UP000276178"/>
    </source>
</evidence>
<sequence length="107" mass="12272">MTQAELREVWSTRINDYRASGERVATWCERHQVTPRQLWYWMRKLKGEDEPKQATNKPQWVPLQVKESTSDTASPLLVKVGSASIEIRSGFDPSLLADVVKVLKTLC</sequence>
<evidence type="ECO:0000313" key="4">
    <source>
        <dbReference type="Proteomes" id="UP000317180"/>
    </source>
</evidence>
<proteinExistence type="predicted"/>